<name>A0ACC0GEM7_9ERIC</name>
<evidence type="ECO:0000313" key="2">
    <source>
        <dbReference type="Proteomes" id="UP001060215"/>
    </source>
</evidence>
<gene>
    <name evidence="1" type="ORF">LOK49_LG10G01744</name>
</gene>
<dbReference type="EMBL" id="CM045767">
    <property type="protein sequence ID" value="KAI7999078.1"/>
    <property type="molecule type" value="Genomic_DNA"/>
</dbReference>
<evidence type="ECO:0000313" key="1">
    <source>
        <dbReference type="EMBL" id="KAI7999078.1"/>
    </source>
</evidence>
<organism evidence="1 2">
    <name type="scientific">Camellia lanceoleosa</name>
    <dbReference type="NCBI Taxonomy" id="1840588"/>
    <lineage>
        <taxon>Eukaryota</taxon>
        <taxon>Viridiplantae</taxon>
        <taxon>Streptophyta</taxon>
        <taxon>Embryophyta</taxon>
        <taxon>Tracheophyta</taxon>
        <taxon>Spermatophyta</taxon>
        <taxon>Magnoliopsida</taxon>
        <taxon>eudicotyledons</taxon>
        <taxon>Gunneridae</taxon>
        <taxon>Pentapetalae</taxon>
        <taxon>asterids</taxon>
        <taxon>Ericales</taxon>
        <taxon>Theaceae</taxon>
        <taxon>Camellia</taxon>
    </lineage>
</organism>
<accession>A0ACC0GEM7</accession>
<protein>
    <submittedName>
        <fullName evidence="1">BTB/POZ domain-containing protein</fullName>
    </submittedName>
</protein>
<sequence>MAEIRLPRLEQGQTKIKSVPIAVTPEGFWCCPSVVFQKPPKTQNPLNNPKPSLPIPKTSFQKKQIPLTKKKPTLIPSRPGLVSDEQRNPGSDTPVLNATVVNERMPRPKVENLPRKVSIEFGELGTSDLKVVLLGKQGFAVRLSVHKNVLVEYSRFFTDRLLEQPPGLPCLEIDDCEDAEIYVETVGLM</sequence>
<proteinExistence type="predicted"/>
<dbReference type="Proteomes" id="UP001060215">
    <property type="component" value="Chromosome 10"/>
</dbReference>
<reference evidence="1 2" key="1">
    <citation type="journal article" date="2022" name="Plant J.">
        <title>Chromosome-level genome of Camellia lanceoleosa provides a valuable resource for understanding genome evolution and self-incompatibility.</title>
        <authorList>
            <person name="Gong W."/>
            <person name="Xiao S."/>
            <person name="Wang L."/>
            <person name="Liao Z."/>
            <person name="Chang Y."/>
            <person name="Mo W."/>
            <person name="Hu G."/>
            <person name="Li W."/>
            <person name="Zhao G."/>
            <person name="Zhu H."/>
            <person name="Hu X."/>
            <person name="Ji K."/>
            <person name="Xiang X."/>
            <person name="Song Q."/>
            <person name="Yuan D."/>
            <person name="Jin S."/>
            <person name="Zhang L."/>
        </authorList>
    </citation>
    <scope>NUCLEOTIDE SEQUENCE [LARGE SCALE GENOMIC DNA]</scope>
    <source>
        <strain evidence="1">SQ_2022a</strain>
    </source>
</reference>
<comment type="caution">
    <text evidence="1">The sequence shown here is derived from an EMBL/GenBank/DDBJ whole genome shotgun (WGS) entry which is preliminary data.</text>
</comment>
<keyword evidence="2" id="KW-1185">Reference proteome</keyword>